<dbReference type="Pfam" id="PF07690">
    <property type="entry name" value="MFS_1"/>
    <property type="match status" value="1"/>
</dbReference>
<feature type="transmembrane region" description="Helical" evidence="6">
    <location>
        <begin position="611"/>
        <end position="632"/>
    </location>
</feature>
<dbReference type="InterPro" id="IPR036259">
    <property type="entry name" value="MFS_trans_sf"/>
</dbReference>
<feature type="transmembrane region" description="Helical" evidence="6">
    <location>
        <begin position="223"/>
        <end position="245"/>
    </location>
</feature>
<dbReference type="AlphaFoldDB" id="A0AAD6FXC6"/>
<feature type="transmembrane region" description="Helical" evidence="6">
    <location>
        <begin position="532"/>
        <end position="555"/>
    </location>
</feature>
<feature type="transmembrane region" description="Helical" evidence="6">
    <location>
        <begin position="129"/>
        <end position="148"/>
    </location>
</feature>
<evidence type="ECO:0000313" key="8">
    <source>
        <dbReference type="Proteomes" id="UP001213681"/>
    </source>
</evidence>
<dbReference type="PANTHER" id="PTHR23507:SF31">
    <property type="entry name" value="TRANSPORTER, PUTATIVE (AFU_ORTHOLOGUE AFUA_2G14230)-RELATED"/>
    <property type="match status" value="1"/>
</dbReference>
<protein>
    <submittedName>
        <fullName evidence="7">MFS transporter</fullName>
    </submittedName>
</protein>
<keyword evidence="2 6" id="KW-0812">Transmembrane</keyword>
<sequence>MPAEPDFDREDREDAPFLTPDSNAPSSAHDQQHNGQSKPTRPVPATAPASPSASKITFRLKLILFVMVLAVEIGFAFLEGPMVRVMESIACRQYYSETDPTKIPANGQVPEEMCKLAEIQAELAAVKGYHMFFDGLLSALMAFPYGLLADRRGRKSTLILGVPGFFLNSIITIAVLWFSDILPLRAVWLSSLAWLIGGGPVVAFAIIWTMMADVTSEEERAGLFFQFAIVSMGTDFVSSAVASWLMTMDPWAPLLIGFAIVNVGLLFIFILPETKHAIPAQNVEPSHVELSDLTVESDPKHAYRKPEEAGLYHDESDMDVDHDHDHDHEAHMTWSYPTQQHPSLWAKCRANYRFYMKPYLFILNRKPVLLLLTAFLVYRLSRGSSWFLTQYISTRYHWTLAQANMLVASRPTVSIPIFLWGLPYLKKYVLNPRRDSTDKDLWLARASILCLTLGTLGIGLSPSVATLIPSMIIQTSGSGFVFLTRSIITTLVERDETARLYTVIEIIQSVGNIVASLSITTVFQLGLRLGGFWIGLAWMMTSSLFCMVAAAIWFFRLPPSPQTPDNHFPLQPPRTLQWRSSPSFGIEASSGIAPFLPIPAEPLGLQAPLRLFLFCFRLPIFIFVTISYFLFLQWLPIGSLGKKAALWCILGVPSIWWIDLQVDGVRKGSLSKQQQARLPQPGSVIASSFTSPIDAVYLAAIFDPIFTASYPNTRQVERISLLQAILRAFAQPLTEPEPGTKLVDVSTLVEKYPYRPVVIFPECTTTNSRGVLPLSHSLLGVPSKTKIFPLSLRYTPVDVVTPLPGTYVSFLWTLLSRPTHCIRVRIAECIMIGRSAFDAPPARSTRKSTFSTNYLDTLDEDTATGDVTASEKALLDQVGESLARLGRVKRVGLGVEEKQDFVRMWSKTRRTW</sequence>
<feature type="transmembrane region" description="Helical" evidence="6">
    <location>
        <begin position="400"/>
        <end position="422"/>
    </location>
</feature>
<feature type="compositionally biased region" description="Polar residues" evidence="5">
    <location>
        <begin position="20"/>
        <end position="39"/>
    </location>
</feature>
<evidence type="ECO:0000256" key="6">
    <source>
        <dbReference type="SAM" id="Phobius"/>
    </source>
</evidence>
<feature type="transmembrane region" description="Helical" evidence="6">
    <location>
        <begin position="160"/>
        <end position="179"/>
    </location>
</feature>
<dbReference type="GO" id="GO:0022857">
    <property type="term" value="F:transmembrane transporter activity"/>
    <property type="evidence" value="ECO:0007669"/>
    <property type="project" value="InterPro"/>
</dbReference>
<dbReference type="GO" id="GO:0016020">
    <property type="term" value="C:membrane"/>
    <property type="evidence" value="ECO:0007669"/>
    <property type="project" value="UniProtKB-SubCell"/>
</dbReference>
<evidence type="ECO:0000256" key="2">
    <source>
        <dbReference type="ARBA" id="ARBA00022692"/>
    </source>
</evidence>
<feature type="transmembrane region" description="Helical" evidence="6">
    <location>
        <begin position="467"/>
        <end position="488"/>
    </location>
</feature>
<dbReference type="Proteomes" id="UP001213681">
    <property type="component" value="Unassembled WGS sequence"/>
</dbReference>
<feature type="transmembrane region" description="Helical" evidence="6">
    <location>
        <begin position="442"/>
        <end position="461"/>
    </location>
</feature>
<reference evidence="7" key="1">
    <citation type="submission" date="2022-12" db="EMBL/GenBank/DDBJ databases">
        <authorList>
            <person name="Petersen C."/>
        </authorList>
    </citation>
    <scope>NUCLEOTIDE SEQUENCE</scope>
    <source>
        <strain evidence="7">IBT 16125</strain>
    </source>
</reference>
<feature type="transmembrane region" description="Helical" evidence="6">
    <location>
        <begin position="251"/>
        <end position="271"/>
    </location>
</feature>
<evidence type="ECO:0000256" key="3">
    <source>
        <dbReference type="ARBA" id="ARBA00022989"/>
    </source>
</evidence>
<feature type="region of interest" description="Disordered" evidence="5">
    <location>
        <begin position="1"/>
        <end position="51"/>
    </location>
</feature>
<evidence type="ECO:0000313" key="7">
    <source>
        <dbReference type="EMBL" id="KAJ5432165.1"/>
    </source>
</evidence>
<dbReference type="Gene3D" id="1.20.1250.20">
    <property type="entry name" value="MFS general substrate transporter like domains"/>
    <property type="match status" value="2"/>
</dbReference>
<organism evidence="7 8">
    <name type="scientific">Penicillium daleae</name>
    <dbReference type="NCBI Taxonomy" id="63821"/>
    <lineage>
        <taxon>Eukaryota</taxon>
        <taxon>Fungi</taxon>
        <taxon>Dikarya</taxon>
        <taxon>Ascomycota</taxon>
        <taxon>Pezizomycotina</taxon>
        <taxon>Eurotiomycetes</taxon>
        <taxon>Eurotiomycetidae</taxon>
        <taxon>Eurotiales</taxon>
        <taxon>Aspergillaceae</taxon>
        <taxon>Penicillium</taxon>
    </lineage>
</organism>
<evidence type="ECO:0000256" key="4">
    <source>
        <dbReference type="ARBA" id="ARBA00023136"/>
    </source>
</evidence>
<keyword evidence="8" id="KW-1185">Reference proteome</keyword>
<dbReference type="InterPro" id="IPR011701">
    <property type="entry name" value="MFS"/>
</dbReference>
<gene>
    <name evidence="7" type="ORF">N7458_011321</name>
</gene>
<dbReference type="GeneID" id="81604946"/>
<evidence type="ECO:0000256" key="5">
    <source>
        <dbReference type="SAM" id="MobiDB-lite"/>
    </source>
</evidence>
<dbReference type="EMBL" id="JAPVEA010000009">
    <property type="protein sequence ID" value="KAJ5432165.1"/>
    <property type="molecule type" value="Genomic_DNA"/>
</dbReference>
<dbReference type="PANTHER" id="PTHR23507">
    <property type="entry name" value="ZGC:174356"/>
    <property type="match status" value="1"/>
</dbReference>
<feature type="transmembrane region" description="Helical" evidence="6">
    <location>
        <begin position="191"/>
        <end position="211"/>
    </location>
</feature>
<evidence type="ECO:0000256" key="1">
    <source>
        <dbReference type="ARBA" id="ARBA00004141"/>
    </source>
</evidence>
<feature type="transmembrane region" description="Helical" evidence="6">
    <location>
        <begin position="359"/>
        <end position="380"/>
    </location>
</feature>
<comment type="caution">
    <text evidence="7">The sequence shown here is derived from an EMBL/GenBank/DDBJ whole genome shotgun (WGS) entry which is preliminary data.</text>
</comment>
<dbReference type="RefSeq" id="XP_056759457.1">
    <property type="nucleotide sequence ID" value="XM_056914703.1"/>
</dbReference>
<name>A0AAD6FXC6_9EURO</name>
<dbReference type="SUPFAM" id="SSF103473">
    <property type="entry name" value="MFS general substrate transporter"/>
    <property type="match status" value="1"/>
</dbReference>
<reference evidence="7" key="2">
    <citation type="journal article" date="2023" name="IMA Fungus">
        <title>Comparative genomic study of the Penicillium genus elucidates a diverse pangenome and 15 lateral gene transfer events.</title>
        <authorList>
            <person name="Petersen C."/>
            <person name="Sorensen T."/>
            <person name="Nielsen M.R."/>
            <person name="Sondergaard T.E."/>
            <person name="Sorensen J.L."/>
            <person name="Fitzpatrick D.A."/>
            <person name="Frisvad J.C."/>
            <person name="Nielsen K.L."/>
        </authorList>
    </citation>
    <scope>NUCLEOTIDE SEQUENCE</scope>
    <source>
        <strain evidence="7">IBT 16125</strain>
    </source>
</reference>
<keyword evidence="3 6" id="KW-1133">Transmembrane helix</keyword>
<feature type="transmembrane region" description="Helical" evidence="6">
    <location>
        <begin position="60"/>
        <end position="78"/>
    </location>
</feature>
<proteinExistence type="predicted"/>
<keyword evidence="4 6" id="KW-0472">Membrane</keyword>
<comment type="subcellular location">
    <subcellularLocation>
        <location evidence="1">Membrane</location>
        <topology evidence="1">Multi-pass membrane protein</topology>
    </subcellularLocation>
</comment>
<accession>A0AAD6FXC6</accession>
<feature type="transmembrane region" description="Helical" evidence="6">
    <location>
        <begin position="500"/>
        <end position="526"/>
    </location>
</feature>